<keyword evidence="1" id="KW-0732">Signal</keyword>
<proteinExistence type="predicted"/>
<protein>
    <recommendedName>
        <fullName evidence="4">Phosphatase</fullName>
    </recommendedName>
</protein>
<organism evidence="2 3">
    <name type="scientific">Brevibacillus brevis</name>
    <name type="common">Bacillus brevis</name>
    <dbReference type="NCBI Taxonomy" id="1393"/>
    <lineage>
        <taxon>Bacteria</taxon>
        <taxon>Bacillati</taxon>
        <taxon>Bacillota</taxon>
        <taxon>Bacilli</taxon>
        <taxon>Bacillales</taxon>
        <taxon>Paenibacillaceae</taxon>
        <taxon>Brevibacillus</taxon>
    </lineage>
</organism>
<dbReference type="AlphaFoldDB" id="A0A2Z4MR26"/>
<evidence type="ECO:0000313" key="3">
    <source>
        <dbReference type="Proteomes" id="UP000036061"/>
    </source>
</evidence>
<evidence type="ECO:0008006" key="4">
    <source>
        <dbReference type="Google" id="ProtNLM"/>
    </source>
</evidence>
<dbReference type="RefSeq" id="WP_048035417.1">
    <property type="nucleotide sequence ID" value="NZ_CP030117.1"/>
</dbReference>
<gene>
    <name evidence="2" type="ORF">AB432_029960</name>
</gene>
<sequence>MKKKASFLLVALSMVLGSFLAIDVPYKNSNNDSLLAVDVPYGISKEKSNSPQRVPDPGY</sequence>
<evidence type="ECO:0000313" key="2">
    <source>
        <dbReference type="EMBL" id="AWX59017.1"/>
    </source>
</evidence>
<dbReference type="EMBL" id="CP030117">
    <property type="protein sequence ID" value="AWX59017.1"/>
    <property type="molecule type" value="Genomic_DNA"/>
</dbReference>
<feature type="chain" id="PRO_5016310171" description="Phosphatase" evidence="1">
    <location>
        <begin position="22"/>
        <end position="59"/>
    </location>
</feature>
<evidence type="ECO:0000256" key="1">
    <source>
        <dbReference type="SAM" id="SignalP"/>
    </source>
</evidence>
<accession>A0A2Z4MR26</accession>
<name>A0A2Z4MR26_BREBE</name>
<reference evidence="2 3" key="1">
    <citation type="journal article" date="2015" name="Genome Announc.">
        <title>Draft Genome Sequence of Brevibacillus brevis DZQ7, a Plant Growth-Promoting Rhizobacterium with Broad-Spectrum Antimicrobial Activity.</title>
        <authorList>
            <person name="Hou Q."/>
            <person name="Wang C."/>
            <person name="Hou X."/>
            <person name="Xia Z."/>
            <person name="Ye J."/>
            <person name="Liu K."/>
            <person name="Liu H."/>
            <person name="Wang J."/>
            <person name="Guo H."/>
            <person name="Yu X."/>
            <person name="Yang Y."/>
            <person name="Du B."/>
            <person name="Ding Y."/>
        </authorList>
    </citation>
    <scope>NUCLEOTIDE SEQUENCE [LARGE SCALE GENOMIC DNA]</scope>
    <source>
        <strain evidence="2 3">DZQ7</strain>
    </source>
</reference>
<dbReference type="Proteomes" id="UP000036061">
    <property type="component" value="Chromosome"/>
</dbReference>
<feature type="signal peptide" evidence="1">
    <location>
        <begin position="1"/>
        <end position="21"/>
    </location>
</feature>